<dbReference type="GO" id="GO:0005829">
    <property type="term" value="C:cytosol"/>
    <property type="evidence" value="ECO:0007669"/>
    <property type="project" value="TreeGrafter"/>
</dbReference>
<evidence type="ECO:0000256" key="14">
    <source>
        <dbReference type="ARBA" id="ARBA00022833"/>
    </source>
</evidence>
<feature type="domain" description="Hcy-binding" evidence="20">
    <location>
        <begin position="1"/>
        <end position="320"/>
    </location>
</feature>
<dbReference type="EC" id="2.1.1.13" evidence="6"/>
<dbReference type="EMBL" id="JADIMG010000026">
    <property type="protein sequence ID" value="MBO8459163.1"/>
    <property type="molecule type" value="Genomic_DNA"/>
</dbReference>
<keyword evidence="13 19" id="KW-0479">Metal-binding</keyword>
<evidence type="ECO:0000256" key="19">
    <source>
        <dbReference type="PROSITE-ProRule" id="PRU00333"/>
    </source>
</evidence>
<comment type="cofactor">
    <cofactor evidence="3">
        <name>methylcob(III)alamin</name>
        <dbReference type="ChEBI" id="CHEBI:28115"/>
    </cofactor>
</comment>
<evidence type="ECO:0000256" key="3">
    <source>
        <dbReference type="ARBA" id="ARBA00001956"/>
    </source>
</evidence>
<comment type="similarity">
    <text evidence="5">Belongs to the vitamin-B12 dependent methionine synthase family.</text>
</comment>
<comment type="cofactor">
    <cofactor evidence="2 19">
        <name>Zn(2+)</name>
        <dbReference type="ChEBI" id="CHEBI:29105"/>
    </cofactor>
</comment>
<dbReference type="GO" id="GO:0046653">
    <property type="term" value="P:tetrahydrofolate metabolic process"/>
    <property type="evidence" value="ECO:0007669"/>
    <property type="project" value="TreeGrafter"/>
</dbReference>
<dbReference type="SUPFAM" id="SSF82282">
    <property type="entry name" value="Homocysteine S-methyltransferase"/>
    <property type="match status" value="1"/>
</dbReference>
<evidence type="ECO:0000256" key="1">
    <source>
        <dbReference type="ARBA" id="ARBA00001700"/>
    </source>
</evidence>
<feature type="binding site" evidence="19">
    <location>
        <position position="242"/>
    </location>
    <ligand>
        <name>Zn(2+)</name>
        <dbReference type="ChEBI" id="CHEBI:29105"/>
    </ligand>
</feature>
<sequence>MSLRNTLAERILVLDGAMGTMIQRYHLAEEDYRGKRFAAVQIPQKGNNDLLCLTQPQIIAEIHRQYLEAGADIIETCSFNSQRISMADYGMEDLVVELNEAAVRIAKEQADAMTRLTPHKPRFVVGSIGPTSKTTSLSPDVENPAFRAITFDELVEAYVEQMVVLIRGGVDALLIETVFDTLNAKAAIYAATEAMKIVGKQTEIMLSATVADSAGRTLSGQTLAAFWASVEHAGMLSVGLNCSFGAKDMKPYLKELADLATCYVSAYPNAGLPNQMGEYDETPETMATHVKQYIDESLVNIIGGCCGTTPAHIAAYAPLVEGAAPRIPKKDNQRLRLAGLEMLEI</sequence>
<proteinExistence type="inferred from homology"/>
<accession>A0A9D9HSM2</accession>
<evidence type="ECO:0000256" key="4">
    <source>
        <dbReference type="ARBA" id="ARBA00005178"/>
    </source>
</evidence>
<evidence type="ECO:0000256" key="16">
    <source>
        <dbReference type="ARBA" id="ARBA00023285"/>
    </source>
</evidence>
<keyword evidence="14 19" id="KW-0862">Zinc</keyword>
<evidence type="ECO:0000256" key="2">
    <source>
        <dbReference type="ARBA" id="ARBA00001947"/>
    </source>
</evidence>
<organism evidence="21 22">
    <name type="scientific">Candidatus Gallipaludibacter merdavium</name>
    <dbReference type="NCBI Taxonomy" id="2840839"/>
    <lineage>
        <taxon>Bacteria</taxon>
        <taxon>Pseudomonadati</taxon>
        <taxon>Bacteroidota</taxon>
        <taxon>Bacteroidia</taxon>
        <taxon>Bacteroidales</taxon>
        <taxon>Candidatus Gallipaludibacter</taxon>
    </lineage>
</organism>
<comment type="caution">
    <text evidence="21">The sequence shown here is derived from an EMBL/GenBank/DDBJ whole genome shotgun (WGS) entry which is preliminary data.</text>
</comment>
<comment type="function">
    <text evidence="17">Catalyzes the transfer of a methyl group from methyl-cobalamin to homocysteine, yielding enzyme-bound cob(I)alamin and methionine. Subsequently, remethylates the cofactor using methyltetrahydrofolate.</text>
</comment>
<feature type="binding site" evidence="19">
    <location>
        <position position="306"/>
    </location>
    <ligand>
        <name>Zn(2+)</name>
        <dbReference type="ChEBI" id="CHEBI:29105"/>
    </ligand>
</feature>
<keyword evidence="15" id="KW-0486">Methionine biosynthesis</keyword>
<protein>
    <recommendedName>
        <fullName evidence="7">Methionine synthase</fullName>
        <ecNumber evidence="6">2.1.1.13</ecNumber>
    </recommendedName>
    <alternativeName>
        <fullName evidence="18">5-methyltetrahydrofolate--homocysteine methyltransferase</fullName>
    </alternativeName>
</protein>
<evidence type="ECO:0000256" key="17">
    <source>
        <dbReference type="ARBA" id="ARBA00025552"/>
    </source>
</evidence>
<evidence type="ECO:0000256" key="15">
    <source>
        <dbReference type="ARBA" id="ARBA00023167"/>
    </source>
</evidence>
<dbReference type="Proteomes" id="UP000823641">
    <property type="component" value="Unassembled WGS sequence"/>
</dbReference>
<feature type="binding site" evidence="19">
    <location>
        <position position="305"/>
    </location>
    <ligand>
        <name>Zn(2+)</name>
        <dbReference type="ChEBI" id="CHEBI:29105"/>
    </ligand>
</feature>
<dbReference type="GO" id="GO:0046872">
    <property type="term" value="F:metal ion binding"/>
    <property type="evidence" value="ECO:0007669"/>
    <property type="project" value="UniProtKB-KW"/>
</dbReference>
<dbReference type="InterPro" id="IPR003726">
    <property type="entry name" value="HCY_dom"/>
</dbReference>
<keyword evidence="10" id="KW-0846">Cobalamin</keyword>
<dbReference type="Pfam" id="PF02574">
    <property type="entry name" value="S-methyl_trans"/>
    <property type="match status" value="1"/>
</dbReference>
<dbReference type="GO" id="GO:0008705">
    <property type="term" value="F:methionine synthase activity"/>
    <property type="evidence" value="ECO:0007669"/>
    <property type="project" value="UniProtKB-EC"/>
</dbReference>
<evidence type="ECO:0000256" key="5">
    <source>
        <dbReference type="ARBA" id="ARBA00010398"/>
    </source>
</evidence>
<dbReference type="GO" id="GO:0032259">
    <property type="term" value="P:methylation"/>
    <property type="evidence" value="ECO:0007669"/>
    <property type="project" value="UniProtKB-KW"/>
</dbReference>
<keyword evidence="12" id="KW-0949">S-adenosyl-L-methionine</keyword>
<evidence type="ECO:0000313" key="22">
    <source>
        <dbReference type="Proteomes" id="UP000823641"/>
    </source>
</evidence>
<dbReference type="FunFam" id="3.20.20.330:FF:000001">
    <property type="entry name" value="Methionine synthase"/>
    <property type="match status" value="1"/>
</dbReference>
<evidence type="ECO:0000256" key="11">
    <source>
        <dbReference type="ARBA" id="ARBA00022679"/>
    </source>
</evidence>
<evidence type="ECO:0000256" key="12">
    <source>
        <dbReference type="ARBA" id="ARBA00022691"/>
    </source>
</evidence>
<reference evidence="21" key="2">
    <citation type="journal article" date="2021" name="PeerJ">
        <title>Extensive microbial diversity within the chicken gut microbiome revealed by metagenomics and culture.</title>
        <authorList>
            <person name="Gilroy R."/>
            <person name="Ravi A."/>
            <person name="Getino M."/>
            <person name="Pursley I."/>
            <person name="Horton D.L."/>
            <person name="Alikhan N.F."/>
            <person name="Baker D."/>
            <person name="Gharbi K."/>
            <person name="Hall N."/>
            <person name="Watson M."/>
            <person name="Adriaenssens E.M."/>
            <person name="Foster-Nyarko E."/>
            <person name="Jarju S."/>
            <person name="Secka A."/>
            <person name="Antonio M."/>
            <person name="Oren A."/>
            <person name="Chaudhuri R.R."/>
            <person name="La Ragione R."/>
            <person name="Hildebrand F."/>
            <person name="Pallen M.J."/>
        </authorList>
    </citation>
    <scope>NUCLEOTIDE SEQUENCE</scope>
    <source>
        <strain evidence="21">G3-3990</strain>
    </source>
</reference>
<dbReference type="Gene3D" id="3.20.20.330">
    <property type="entry name" value="Homocysteine-binding-like domain"/>
    <property type="match status" value="1"/>
</dbReference>
<dbReference type="InterPro" id="IPR036589">
    <property type="entry name" value="HCY_dom_sf"/>
</dbReference>
<dbReference type="PANTHER" id="PTHR45833:SF1">
    <property type="entry name" value="METHIONINE SYNTHASE"/>
    <property type="match status" value="1"/>
</dbReference>
<evidence type="ECO:0000256" key="10">
    <source>
        <dbReference type="ARBA" id="ARBA00022628"/>
    </source>
</evidence>
<reference evidence="21" key="1">
    <citation type="submission" date="2020-10" db="EMBL/GenBank/DDBJ databases">
        <authorList>
            <person name="Gilroy R."/>
        </authorList>
    </citation>
    <scope>NUCLEOTIDE SEQUENCE</scope>
    <source>
        <strain evidence="21">G3-3990</strain>
    </source>
</reference>
<dbReference type="AlphaFoldDB" id="A0A9D9HSM2"/>
<dbReference type="GO" id="GO:0050667">
    <property type="term" value="P:homocysteine metabolic process"/>
    <property type="evidence" value="ECO:0007669"/>
    <property type="project" value="TreeGrafter"/>
</dbReference>
<keyword evidence="9" id="KW-0028">Amino-acid biosynthesis</keyword>
<evidence type="ECO:0000259" key="20">
    <source>
        <dbReference type="PROSITE" id="PS50970"/>
    </source>
</evidence>
<evidence type="ECO:0000256" key="9">
    <source>
        <dbReference type="ARBA" id="ARBA00022605"/>
    </source>
</evidence>
<keyword evidence="8 19" id="KW-0489">Methyltransferase</keyword>
<evidence type="ECO:0000256" key="7">
    <source>
        <dbReference type="ARBA" id="ARBA00013998"/>
    </source>
</evidence>
<keyword evidence="16" id="KW-0170">Cobalt</keyword>
<evidence type="ECO:0000256" key="6">
    <source>
        <dbReference type="ARBA" id="ARBA00012032"/>
    </source>
</evidence>
<comment type="pathway">
    <text evidence="4">Amino-acid biosynthesis; L-methionine biosynthesis via de novo pathway; L-methionine from L-homocysteine (MetH route): step 1/1.</text>
</comment>
<dbReference type="PROSITE" id="PS50970">
    <property type="entry name" value="HCY"/>
    <property type="match status" value="1"/>
</dbReference>
<name>A0A9D9HSM2_9BACT</name>
<evidence type="ECO:0000256" key="18">
    <source>
        <dbReference type="ARBA" id="ARBA00031040"/>
    </source>
</evidence>
<comment type="catalytic activity">
    <reaction evidence="1">
        <text>(6S)-5-methyl-5,6,7,8-tetrahydrofolate + L-homocysteine = (6S)-5,6,7,8-tetrahydrofolate + L-methionine</text>
        <dbReference type="Rhea" id="RHEA:11172"/>
        <dbReference type="ChEBI" id="CHEBI:18608"/>
        <dbReference type="ChEBI" id="CHEBI:57453"/>
        <dbReference type="ChEBI" id="CHEBI:57844"/>
        <dbReference type="ChEBI" id="CHEBI:58199"/>
        <dbReference type="EC" id="2.1.1.13"/>
    </reaction>
</comment>
<evidence type="ECO:0000256" key="8">
    <source>
        <dbReference type="ARBA" id="ARBA00022603"/>
    </source>
</evidence>
<evidence type="ECO:0000256" key="13">
    <source>
        <dbReference type="ARBA" id="ARBA00022723"/>
    </source>
</evidence>
<evidence type="ECO:0000313" key="21">
    <source>
        <dbReference type="EMBL" id="MBO8459163.1"/>
    </source>
</evidence>
<dbReference type="PANTHER" id="PTHR45833">
    <property type="entry name" value="METHIONINE SYNTHASE"/>
    <property type="match status" value="1"/>
</dbReference>
<keyword evidence="11 19" id="KW-0808">Transferase</keyword>
<dbReference type="GO" id="GO:0031419">
    <property type="term" value="F:cobalamin binding"/>
    <property type="evidence" value="ECO:0007669"/>
    <property type="project" value="UniProtKB-KW"/>
</dbReference>
<dbReference type="InterPro" id="IPR050554">
    <property type="entry name" value="Met_Synthase/Corrinoid"/>
</dbReference>
<gene>
    <name evidence="21" type="ORF">IAA73_02365</name>
</gene>